<evidence type="ECO:0000256" key="3">
    <source>
        <dbReference type="ARBA" id="ARBA00022692"/>
    </source>
</evidence>
<dbReference type="PROSITE" id="PS50850">
    <property type="entry name" value="MFS"/>
    <property type="match status" value="1"/>
</dbReference>
<feature type="transmembrane region" description="Helical" evidence="6">
    <location>
        <begin position="168"/>
        <end position="187"/>
    </location>
</feature>
<comment type="subcellular location">
    <subcellularLocation>
        <location evidence="1">Cell membrane</location>
        <topology evidence="1">Multi-pass membrane protein</topology>
    </subcellularLocation>
</comment>
<feature type="transmembrane region" description="Helical" evidence="6">
    <location>
        <begin position="46"/>
        <end position="67"/>
    </location>
</feature>
<evidence type="ECO:0000256" key="2">
    <source>
        <dbReference type="ARBA" id="ARBA00022475"/>
    </source>
</evidence>
<proteinExistence type="predicted"/>
<dbReference type="SUPFAM" id="SSF103473">
    <property type="entry name" value="MFS general substrate transporter"/>
    <property type="match status" value="1"/>
</dbReference>
<keyword evidence="5 6" id="KW-0472">Membrane</keyword>
<feature type="transmembrane region" description="Helical" evidence="6">
    <location>
        <begin position="283"/>
        <end position="305"/>
    </location>
</feature>
<feature type="domain" description="Major facilitator superfamily (MFS) profile" evidence="7">
    <location>
        <begin position="210"/>
        <end position="414"/>
    </location>
</feature>
<dbReference type="Gene3D" id="1.20.1250.20">
    <property type="entry name" value="MFS general substrate transporter like domains"/>
    <property type="match status" value="1"/>
</dbReference>
<accession>A0ABW2AEI2</accession>
<feature type="transmembrane region" description="Helical" evidence="6">
    <location>
        <begin position="252"/>
        <end position="271"/>
    </location>
</feature>
<evidence type="ECO:0000313" key="9">
    <source>
        <dbReference type="Proteomes" id="UP001596298"/>
    </source>
</evidence>
<organism evidence="8 9">
    <name type="scientific">Flexivirga alba</name>
    <dbReference type="NCBI Taxonomy" id="702742"/>
    <lineage>
        <taxon>Bacteria</taxon>
        <taxon>Bacillati</taxon>
        <taxon>Actinomycetota</taxon>
        <taxon>Actinomycetes</taxon>
        <taxon>Micrococcales</taxon>
        <taxon>Dermacoccaceae</taxon>
        <taxon>Flexivirga</taxon>
    </lineage>
</organism>
<name>A0ABW2AEI2_9MICO</name>
<dbReference type="Pfam" id="PF07690">
    <property type="entry name" value="MFS_1"/>
    <property type="match status" value="2"/>
</dbReference>
<feature type="transmembrane region" description="Helical" evidence="6">
    <location>
        <begin position="21"/>
        <end position="40"/>
    </location>
</feature>
<sequence length="414" mass="43033">MKGQLHESVWRHRDVRIVVPGRALSLIGDGMLTVVLLLHLHDGGYGALAVTGLMVIEAMPLVALIGVAGRIADSHDSRMILVSALVVQSIACVVLATDPSLFAIYLLVAVLQTAQAVISPTWSGLTPRLVGEDEVGRLVALNQGLAQTLVPVGAALGGLAYGVAGMRLAVLVDAATFAALAVAAYTVRTRRGGALVQSLTHADWRDGLRVLRADHIVWPLFVASIPFVGILVGTNVVEVFLVRDDLGMSAQWYGFADLVMVAGAIPGAVLAGRIASDDGRVRAVLGSFLMLAVCVVICGMTPWFWLFLVMVLGIGLAAAVMSSCFGALFILRTPEEFRGRVSSAVNGVLQAASIVSLVVVGGIGAAVGARPTFVVAGAAAFVVVLVAAPRVLARASGERVTRRRSLQPTSGDGA</sequence>
<feature type="transmembrane region" description="Helical" evidence="6">
    <location>
        <begin position="79"/>
        <end position="96"/>
    </location>
</feature>
<evidence type="ECO:0000259" key="7">
    <source>
        <dbReference type="PROSITE" id="PS50850"/>
    </source>
</evidence>
<feature type="transmembrane region" description="Helical" evidence="6">
    <location>
        <begin position="311"/>
        <end position="331"/>
    </location>
</feature>
<dbReference type="InterPro" id="IPR036259">
    <property type="entry name" value="MFS_trans_sf"/>
</dbReference>
<comment type="caution">
    <text evidence="8">The sequence shown here is derived from an EMBL/GenBank/DDBJ whole genome shotgun (WGS) entry which is preliminary data.</text>
</comment>
<dbReference type="RefSeq" id="WP_382400047.1">
    <property type="nucleotide sequence ID" value="NZ_JBHSWH010000001.1"/>
</dbReference>
<dbReference type="InterPro" id="IPR011701">
    <property type="entry name" value="MFS"/>
</dbReference>
<keyword evidence="2" id="KW-1003">Cell membrane</keyword>
<keyword evidence="9" id="KW-1185">Reference proteome</keyword>
<keyword evidence="4 6" id="KW-1133">Transmembrane helix</keyword>
<evidence type="ECO:0000313" key="8">
    <source>
        <dbReference type="EMBL" id="MFC6705158.1"/>
    </source>
</evidence>
<evidence type="ECO:0000256" key="6">
    <source>
        <dbReference type="SAM" id="Phobius"/>
    </source>
</evidence>
<evidence type="ECO:0000256" key="1">
    <source>
        <dbReference type="ARBA" id="ARBA00004651"/>
    </source>
</evidence>
<dbReference type="InterPro" id="IPR020846">
    <property type="entry name" value="MFS_dom"/>
</dbReference>
<protein>
    <submittedName>
        <fullName evidence="8">MFS transporter</fullName>
    </submittedName>
</protein>
<reference evidence="9" key="1">
    <citation type="journal article" date="2019" name="Int. J. Syst. Evol. Microbiol.">
        <title>The Global Catalogue of Microorganisms (GCM) 10K type strain sequencing project: providing services to taxonomists for standard genome sequencing and annotation.</title>
        <authorList>
            <consortium name="The Broad Institute Genomics Platform"/>
            <consortium name="The Broad Institute Genome Sequencing Center for Infectious Disease"/>
            <person name="Wu L."/>
            <person name="Ma J."/>
        </authorList>
    </citation>
    <scope>NUCLEOTIDE SEQUENCE [LARGE SCALE GENOMIC DNA]</scope>
    <source>
        <strain evidence="9">CCUG 58127</strain>
    </source>
</reference>
<dbReference type="CDD" id="cd06173">
    <property type="entry name" value="MFS_MefA_like"/>
    <property type="match status" value="1"/>
</dbReference>
<feature type="transmembrane region" description="Helical" evidence="6">
    <location>
        <begin position="343"/>
        <end position="367"/>
    </location>
</feature>
<feature type="transmembrane region" description="Helical" evidence="6">
    <location>
        <begin position="373"/>
        <end position="393"/>
    </location>
</feature>
<dbReference type="EMBL" id="JBHSWH010000001">
    <property type="protein sequence ID" value="MFC6705158.1"/>
    <property type="molecule type" value="Genomic_DNA"/>
</dbReference>
<keyword evidence="3 6" id="KW-0812">Transmembrane</keyword>
<feature type="transmembrane region" description="Helical" evidence="6">
    <location>
        <begin position="215"/>
        <end position="232"/>
    </location>
</feature>
<gene>
    <name evidence="8" type="ORF">ACFQDH_07730</name>
</gene>
<evidence type="ECO:0000256" key="4">
    <source>
        <dbReference type="ARBA" id="ARBA00022989"/>
    </source>
</evidence>
<evidence type="ECO:0000256" key="5">
    <source>
        <dbReference type="ARBA" id="ARBA00023136"/>
    </source>
</evidence>
<dbReference type="PANTHER" id="PTHR23513:SF11">
    <property type="entry name" value="STAPHYLOFERRIN A TRANSPORTER"/>
    <property type="match status" value="1"/>
</dbReference>
<dbReference type="PANTHER" id="PTHR23513">
    <property type="entry name" value="INTEGRAL MEMBRANE EFFLUX PROTEIN-RELATED"/>
    <property type="match status" value="1"/>
</dbReference>
<dbReference type="Proteomes" id="UP001596298">
    <property type="component" value="Unassembled WGS sequence"/>
</dbReference>